<evidence type="ECO:0000313" key="2">
    <source>
        <dbReference type="EMBL" id="QCG68877.1"/>
    </source>
</evidence>
<dbReference type="PROSITE" id="PS51257">
    <property type="entry name" value="PROKAR_LIPOPROTEIN"/>
    <property type="match status" value="1"/>
</dbReference>
<feature type="signal peptide" evidence="1">
    <location>
        <begin position="1"/>
        <end position="29"/>
    </location>
</feature>
<dbReference type="RefSeq" id="WP_141123760.1">
    <property type="nucleotide sequence ID" value="NZ_CP039632.3"/>
</dbReference>
<gene>
    <name evidence="2" type="ORF">E4167_33895</name>
</gene>
<dbReference type="AlphaFoldDB" id="A0A4P7YCB6"/>
<keyword evidence="2" id="KW-0614">Plasmid</keyword>
<reference evidence="3" key="1">
    <citation type="submission" date="2019-04" db="EMBL/GenBank/DDBJ databases">
        <title>Complete genome sequence of Pseudomonas veronii strain PVy, a versatile degrader capable of using multiple contaminants as sole carbon sources.</title>
        <authorList>
            <person name="Lopez-Echartea E."/>
            <person name="Ridl J."/>
            <person name="Pajer P."/>
            <person name="Strejcek M."/>
            <person name="Suman J."/>
            <person name="Uhlik O."/>
        </authorList>
    </citation>
    <scope>NUCLEOTIDE SEQUENCE [LARGE SCALE GENOMIC DNA]</scope>
    <source>
        <strain evidence="3">Pvy</strain>
        <plasmid evidence="3">unnamed</plasmid>
    </source>
</reference>
<name>A0A4P7YCB6_PSEVE</name>
<accession>A0A4P7YCB6</accession>
<keyword evidence="1" id="KW-0732">Signal</keyword>
<evidence type="ECO:0008006" key="4">
    <source>
        <dbReference type="Google" id="ProtNLM"/>
    </source>
</evidence>
<sequence>MKNRSITIRTGLLAAAIALLVGCSSSPKATSVQLPDPQNVPKEKWSDAMHVLTAMTISGQRDVPLELATSGPTTATPGTGGSSVGDVAIAAGGYASPPSGVSSNAALGLGIGLFLLGGSSDPARTYQTAAWVPSTLASSPEEASALVLKLVEEARVKAFPSERSKLSPRVGQYPSNHGKAYGSPAALLKETPTPFTEAAIPAPSFITAANQVYGPIFVLNGQYTIDGMKNDMTTVEAMTQMSKFLPDWFYMYHPGQKLRKNSVPARIINKGQSLYFVGK</sequence>
<geneLocation type="plasmid" evidence="2">
    <name>unnamed</name>
</geneLocation>
<evidence type="ECO:0000313" key="3">
    <source>
        <dbReference type="Proteomes" id="UP000298274"/>
    </source>
</evidence>
<proteinExistence type="predicted"/>
<dbReference type="EMBL" id="CP039632">
    <property type="protein sequence ID" value="QCG68877.1"/>
    <property type="molecule type" value="Genomic_DNA"/>
</dbReference>
<evidence type="ECO:0000256" key="1">
    <source>
        <dbReference type="SAM" id="SignalP"/>
    </source>
</evidence>
<dbReference type="Proteomes" id="UP000298274">
    <property type="component" value="Plasmid unnamed"/>
</dbReference>
<protein>
    <recommendedName>
        <fullName evidence="4">Lipoprotein</fullName>
    </recommendedName>
</protein>
<feature type="chain" id="PRO_5020817630" description="Lipoprotein" evidence="1">
    <location>
        <begin position="30"/>
        <end position="279"/>
    </location>
</feature>
<organism evidence="2 3">
    <name type="scientific">Pseudomonas veronii</name>
    <dbReference type="NCBI Taxonomy" id="76761"/>
    <lineage>
        <taxon>Bacteria</taxon>
        <taxon>Pseudomonadati</taxon>
        <taxon>Pseudomonadota</taxon>
        <taxon>Gammaproteobacteria</taxon>
        <taxon>Pseudomonadales</taxon>
        <taxon>Pseudomonadaceae</taxon>
        <taxon>Pseudomonas</taxon>
    </lineage>
</organism>